<evidence type="ECO:0000256" key="4">
    <source>
        <dbReference type="SAM" id="SignalP"/>
    </source>
</evidence>
<feature type="signal peptide" evidence="4">
    <location>
        <begin position="1"/>
        <end position="26"/>
    </location>
</feature>
<dbReference type="KEGG" id="mnt:21408823"/>
<keyword evidence="1 4" id="KW-0732">Signal</keyword>
<evidence type="ECO:0000256" key="1">
    <source>
        <dbReference type="ARBA" id="ARBA00022729"/>
    </source>
</evidence>
<comment type="similarity">
    <text evidence="3">Belongs to the PMEI family.</text>
</comment>
<dbReference type="GO" id="GO:0004857">
    <property type="term" value="F:enzyme inhibitor activity"/>
    <property type="evidence" value="ECO:0007669"/>
    <property type="project" value="InterPro"/>
</dbReference>
<dbReference type="InterPro" id="IPR006501">
    <property type="entry name" value="Pectinesterase_inhib_dom"/>
</dbReference>
<dbReference type="InterPro" id="IPR034087">
    <property type="entry name" value="C/VIF1"/>
</dbReference>
<dbReference type="SMART" id="SM00856">
    <property type="entry name" value="PMEI"/>
    <property type="match status" value="1"/>
</dbReference>
<dbReference type="InterPro" id="IPR052421">
    <property type="entry name" value="PCW_Enzyme_Inhibitor"/>
</dbReference>
<dbReference type="Proteomes" id="UP000030645">
    <property type="component" value="Unassembled WGS sequence"/>
</dbReference>
<evidence type="ECO:0000256" key="2">
    <source>
        <dbReference type="ARBA" id="ARBA00023157"/>
    </source>
</evidence>
<name>W9RWY7_9ROSA</name>
<dbReference type="PANTHER" id="PTHR36710:SF13">
    <property type="entry name" value="PUTATIVE-RELATED"/>
    <property type="match status" value="1"/>
</dbReference>
<proteinExistence type="inferred from homology"/>
<dbReference type="STRING" id="981085.W9RWY7"/>
<feature type="chain" id="PRO_5004932821" evidence="4">
    <location>
        <begin position="27"/>
        <end position="186"/>
    </location>
</feature>
<dbReference type="NCBIfam" id="TIGR01614">
    <property type="entry name" value="PME_inhib"/>
    <property type="match status" value="1"/>
</dbReference>
<dbReference type="FunFam" id="1.20.140.40:FF:000009">
    <property type="entry name" value="Invertase/pectin methylesterase inhibitor family protein"/>
    <property type="match status" value="1"/>
</dbReference>
<dbReference type="InterPro" id="IPR035513">
    <property type="entry name" value="Invertase/methylesterase_inhib"/>
</dbReference>
<sequence>MTITKSSVLVLLSALYTMSFLPQIQSRVFLPMDANNFIEQTCKQTAYYDLCTSILRSDPRSSDADVKGLTFIEVGVWEAKAKETLSHIEELIKGSPKQDEKAALSSCANNYNAIITTDIPKAIGGLDANDFKTTEVSAEDACRKADSCAESFSGSSPLSEMNKLVHDTAALTATMALIMLNSPFLS</sequence>
<dbReference type="OrthoDB" id="1918674at2759"/>
<accession>W9RWY7</accession>
<gene>
    <name evidence="6" type="ORF">L484_026156</name>
</gene>
<dbReference type="SUPFAM" id="SSF101148">
    <property type="entry name" value="Plant invertase/pectin methylesterase inhibitor"/>
    <property type="match status" value="1"/>
</dbReference>
<evidence type="ECO:0000313" key="7">
    <source>
        <dbReference type="Proteomes" id="UP000030645"/>
    </source>
</evidence>
<dbReference type="AlphaFoldDB" id="W9RWY7"/>
<evidence type="ECO:0000256" key="3">
    <source>
        <dbReference type="ARBA" id="ARBA00038471"/>
    </source>
</evidence>
<organism evidence="6 7">
    <name type="scientific">Morus notabilis</name>
    <dbReference type="NCBI Taxonomy" id="981085"/>
    <lineage>
        <taxon>Eukaryota</taxon>
        <taxon>Viridiplantae</taxon>
        <taxon>Streptophyta</taxon>
        <taxon>Embryophyta</taxon>
        <taxon>Tracheophyta</taxon>
        <taxon>Spermatophyta</taxon>
        <taxon>Magnoliopsida</taxon>
        <taxon>eudicotyledons</taxon>
        <taxon>Gunneridae</taxon>
        <taxon>Pentapetalae</taxon>
        <taxon>rosids</taxon>
        <taxon>fabids</taxon>
        <taxon>Rosales</taxon>
        <taxon>Moraceae</taxon>
        <taxon>Moreae</taxon>
        <taxon>Morus</taxon>
    </lineage>
</organism>
<dbReference type="Gene3D" id="1.20.140.40">
    <property type="entry name" value="Invertase/pectin methylesterase inhibitor family protein"/>
    <property type="match status" value="1"/>
</dbReference>
<reference evidence="7" key="1">
    <citation type="submission" date="2013-01" db="EMBL/GenBank/DDBJ databases">
        <title>Draft Genome Sequence of a Mulberry Tree, Morus notabilis C.K. Schneid.</title>
        <authorList>
            <person name="He N."/>
            <person name="Zhao S."/>
        </authorList>
    </citation>
    <scope>NUCLEOTIDE SEQUENCE</scope>
</reference>
<keyword evidence="2" id="KW-1015">Disulfide bond</keyword>
<evidence type="ECO:0000259" key="5">
    <source>
        <dbReference type="SMART" id="SM00856"/>
    </source>
</evidence>
<dbReference type="CDD" id="cd15796">
    <property type="entry name" value="CIF_like"/>
    <property type="match status" value="1"/>
</dbReference>
<protein>
    <submittedName>
        <fullName evidence="6">Pectinesterase inhibitor</fullName>
    </submittedName>
</protein>
<evidence type="ECO:0000313" key="6">
    <source>
        <dbReference type="EMBL" id="EXB75678.1"/>
    </source>
</evidence>
<dbReference type="Pfam" id="PF04043">
    <property type="entry name" value="PMEI"/>
    <property type="match status" value="1"/>
</dbReference>
<keyword evidence="7" id="KW-1185">Reference proteome</keyword>
<feature type="domain" description="Pectinesterase inhibitor" evidence="5">
    <location>
        <begin position="33"/>
        <end position="175"/>
    </location>
</feature>
<dbReference type="EMBL" id="KE344683">
    <property type="protein sequence ID" value="EXB75678.1"/>
    <property type="molecule type" value="Genomic_DNA"/>
</dbReference>
<dbReference type="PANTHER" id="PTHR36710">
    <property type="entry name" value="PECTINESTERASE INHIBITOR-LIKE"/>
    <property type="match status" value="1"/>
</dbReference>